<organism evidence="1 2">
    <name type="scientific">Patulibacter brassicae</name>
    <dbReference type="NCBI Taxonomy" id="1705717"/>
    <lineage>
        <taxon>Bacteria</taxon>
        <taxon>Bacillati</taxon>
        <taxon>Actinomycetota</taxon>
        <taxon>Thermoleophilia</taxon>
        <taxon>Solirubrobacterales</taxon>
        <taxon>Patulibacteraceae</taxon>
        <taxon>Patulibacter</taxon>
    </lineage>
</organism>
<evidence type="ECO:0000313" key="2">
    <source>
        <dbReference type="Proteomes" id="UP001277761"/>
    </source>
</evidence>
<evidence type="ECO:0000313" key="1">
    <source>
        <dbReference type="EMBL" id="MDX8151126.1"/>
    </source>
</evidence>
<dbReference type="EMBL" id="JAXAVX010000002">
    <property type="protein sequence ID" value="MDX8151126.1"/>
    <property type="molecule type" value="Genomic_DNA"/>
</dbReference>
<name>A0ABU4VJM3_9ACTN</name>
<gene>
    <name evidence="1" type="ORF">SK069_05940</name>
</gene>
<keyword evidence="2" id="KW-1185">Reference proteome</keyword>
<comment type="caution">
    <text evidence="1">The sequence shown here is derived from an EMBL/GenBank/DDBJ whole genome shotgun (WGS) entry which is preliminary data.</text>
</comment>
<proteinExistence type="predicted"/>
<dbReference type="Proteomes" id="UP001277761">
    <property type="component" value="Unassembled WGS sequence"/>
</dbReference>
<sequence>MGADDTDRAYALAADVPLSQARRTMRSHSEHDQVFAASERPFAVTICAHRDAPTMAFDVEFDRGPVRQTNGNLRFHRNVTIAEMVEHIERCQAALNEARYMHGDDPARGAKDGGS</sequence>
<protein>
    <submittedName>
        <fullName evidence="1">Uncharacterized protein</fullName>
    </submittedName>
</protein>
<accession>A0ABU4VJM3</accession>
<dbReference type="RefSeq" id="WP_319953279.1">
    <property type="nucleotide sequence ID" value="NZ_JAXAVX010000002.1"/>
</dbReference>
<reference evidence="1 2" key="1">
    <citation type="submission" date="2023-11" db="EMBL/GenBank/DDBJ databases">
        <authorList>
            <person name="Xu M."/>
            <person name="Jiang T."/>
        </authorList>
    </citation>
    <scope>NUCLEOTIDE SEQUENCE [LARGE SCALE GENOMIC DNA]</scope>
    <source>
        <strain evidence="1 2">SD</strain>
    </source>
</reference>